<proteinExistence type="inferred from homology"/>
<dbReference type="AlphaFoldDB" id="A0A286FC52"/>
<dbReference type="EMBL" id="OCNH01000001">
    <property type="protein sequence ID" value="SOD80782.1"/>
    <property type="molecule type" value="Genomic_DNA"/>
</dbReference>
<dbReference type="InterPro" id="IPR023828">
    <property type="entry name" value="Peptidase_S8_Ser-AS"/>
</dbReference>
<accession>A0A286FC52</accession>
<organism evidence="8 9">
    <name type="scientific">Spirosoma fluviale</name>
    <dbReference type="NCBI Taxonomy" id="1597977"/>
    <lineage>
        <taxon>Bacteria</taxon>
        <taxon>Pseudomonadati</taxon>
        <taxon>Bacteroidota</taxon>
        <taxon>Cytophagia</taxon>
        <taxon>Cytophagales</taxon>
        <taxon>Cytophagaceae</taxon>
        <taxon>Spirosoma</taxon>
    </lineage>
</organism>
<feature type="domain" description="Peptidase S8/S53" evidence="7">
    <location>
        <begin position="175"/>
        <end position="448"/>
    </location>
</feature>
<dbReference type="PANTHER" id="PTHR43806:SF67">
    <property type="entry name" value="EGF-LIKE DOMAIN-CONTAINING PROTEIN"/>
    <property type="match status" value="1"/>
</dbReference>
<evidence type="ECO:0000313" key="8">
    <source>
        <dbReference type="EMBL" id="SOD80782.1"/>
    </source>
</evidence>
<keyword evidence="4 5" id="KW-0720">Serine protease</keyword>
<evidence type="ECO:0000259" key="7">
    <source>
        <dbReference type="Pfam" id="PF00082"/>
    </source>
</evidence>
<dbReference type="SUPFAM" id="SSF52743">
    <property type="entry name" value="Subtilisin-like"/>
    <property type="match status" value="1"/>
</dbReference>
<protein>
    <submittedName>
        <fullName evidence="8">Por secretion system C-terminal sorting domain-containing protein</fullName>
    </submittedName>
</protein>
<gene>
    <name evidence="8" type="ORF">SAMN06269250_1565</name>
</gene>
<feature type="active site" description="Charge relay system" evidence="5">
    <location>
        <position position="224"/>
    </location>
</feature>
<dbReference type="InterPro" id="IPR015500">
    <property type="entry name" value="Peptidase_S8_subtilisin-rel"/>
</dbReference>
<feature type="active site" description="Charge relay system" evidence="5">
    <location>
        <position position="184"/>
    </location>
</feature>
<dbReference type="GO" id="GO:0006508">
    <property type="term" value="P:proteolysis"/>
    <property type="evidence" value="ECO:0007669"/>
    <property type="project" value="UniProtKB-KW"/>
</dbReference>
<dbReference type="InterPro" id="IPR050131">
    <property type="entry name" value="Peptidase_S8_subtilisin-like"/>
</dbReference>
<evidence type="ECO:0000256" key="4">
    <source>
        <dbReference type="ARBA" id="ARBA00022825"/>
    </source>
</evidence>
<dbReference type="PROSITE" id="PS00138">
    <property type="entry name" value="SUBTILASE_SER"/>
    <property type="match status" value="1"/>
</dbReference>
<dbReference type="InterPro" id="IPR017317">
    <property type="entry name" value="Pept_S8_subtilisin_bacteroid-2"/>
</dbReference>
<sequence length="546" mass="58619">MERNRVSYLLVVLLLCQITGFGQSTRKFLVLLRDKTNSPYSISRPEQFLSPRSILRRQKQNISILERDLPVNPAYVSQLQQAGAKIWFTSRWLNAVLVEATDATIATVQRLPIVKGLEFGRSLANARASADKQTYSSKTVSSVSNTNDSPLDYGNSQMQITQLGADKMHQQGYHGEGMLIGVLDAGFLNGNKVGFLKPLFDEKRVLATYDFVKKETSVYEDDSHGLSCLSAIAATADKQLYGTAYKASFVLIRTEDAATEKQIEEANWVLGAEYADSIGVDVISSSLGYTQFDDATTSYTYQNMDGKTALSTRGAQIATETGMVVVVAAGNEGSSAWRYLSAPSDAASVLAIGAVNQTGVRASFSSFGPSADGRVKPDLAARGQGTIVGSPGGQIVSGNGTSFATPLVAGLAAGFWQAHPALTAAQVTDALRQSGSQFGSPDDQLGYGIPNFERASVLAESYGQLLVYPNPFSDAQPLGVQWGEITPNTPLDATLTNTAGRVIWQNRYTSAGLTAFTLPYLNLSAGLYIMTLVSGDKKRTVKLVKQ</sequence>
<dbReference type="CDD" id="cd07493">
    <property type="entry name" value="Peptidases_S8_9"/>
    <property type="match status" value="1"/>
</dbReference>
<keyword evidence="3 5" id="KW-0378">Hydrolase</keyword>
<evidence type="ECO:0000256" key="6">
    <source>
        <dbReference type="RuleBase" id="RU003355"/>
    </source>
</evidence>
<evidence type="ECO:0000256" key="1">
    <source>
        <dbReference type="ARBA" id="ARBA00011073"/>
    </source>
</evidence>
<dbReference type="InterPro" id="IPR026444">
    <property type="entry name" value="Secre_tail"/>
</dbReference>
<keyword evidence="9" id="KW-1185">Reference proteome</keyword>
<reference evidence="9" key="1">
    <citation type="submission" date="2017-09" db="EMBL/GenBank/DDBJ databases">
        <authorList>
            <person name="Varghese N."/>
            <person name="Submissions S."/>
        </authorList>
    </citation>
    <scope>NUCLEOTIDE SEQUENCE [LARGE SCALE GENOMIC DNA]</scope>
    <source>
        <strain evidence="9">DSM 29961</strain>
    </source>
</reference>
<dbReference type="Pfam" id="PF00082">
    <property type="entry name" value="Peptidase_S8"/>
    <property type="match status" value="1"/>
</dbReference>
<keyword evidence="2 5" id="KW-0645">Protease</keyword>
<dbReference type="RefSeq" id="WP_245877773.1">
    <property type="nucleotide sequence ID" value="NZ_OCNH01000001.1"/>
</dbReference>
<dbReference type="InterPro" id="IPR000209">
    <property type="entry name" value="Peptidase_S8/S53_dom"/>
</dbReference>
<dbReference type="Proteomes" id="UP000219452">
    <property type="component" value="Unassembled WGS sequence"/>
</dbReference>
<feature type="active site" description="Charge relay system" evidence="5">
    <location>
        <position position="402"/>
    </location>
</feature>
<evidence type="ECO:0000256" key="3">
    <source>
        <dbReference type="ARBA" id="ARBA00022801"/>
    </source>
</evidence>
<dbReference type="NCBIfam" id="TIGR04183">
    <property type="entry name" value="Por_Secre_tail"/>
    <property type="match status" value="1"/>
</dbReference>
<dbReference type="PIRSF" id="PIRSF037903">
    <property type="entry name" value="Subtilisin_rel_GFO_2223"/>
    <property type="match status" value="1"/>
</dbReference>
<dbReference type="PRINTS" id="PR00723">
    <property type="entry name" value="SUBTILISIN"/>
</dbReference>
<evidence type="ECO:0000313" key="9">
    <source>
        <dbReference type="Proteomes" id="UP000219452"/>
    </source>
</evidence>
<dbReference type="PROSITE" id="PS00136">
    <property type="entry name" value="SUBTILASE_ASP"/>
    <property type="match status" value="1"/>
</dbReference>
<dbReference type="InterPro" id="IPR036852">
    <property type="entry name" value="Peptidase_S8/S53_dom_sf"/>
</dbReference>
<evidence type="ECO:0000256" key="5">
    <source>
        <dbReference type="PROSITE-ProRule" id="PRU01240"/>
    </source>
</evidence>
<evidence type="ECO:0000256" key="2">
    <source>
        <dbReference type="ARBA" id="ARBA00022670"/>
    </source>
</evidence>
<name>A0A286FC52_9BACT</name>
<dbReference type="InterPro" id="IPR023827">
    <property type="entry name" value="Peptidase_S8_Asp-AS"/>
</dbReference>
<dbReference type="PANTHER" id="PTHR43806">
    <property type="entry name" value="PEPTIDASE S8"/>
    <property type="match status" value="1"/>
</dbReference>
<dbReference type="PROSITE" id="PS51892">
    <property type="entry name" value="SUBTILASE"/>
    <property type="match status" value="1"/>
</dbReference>
<comment type="similarity">
    <text evidence="1 5 6">Belongs to the peptidase S8 family.</text>
</comment>
<dbReference type="Gene3D" id="3.40.50.200">
    <property type="entry name" value="Peptidase S8/S53 domain"/>
    <property type="match status" value="1"/>
</dbReference>
<dbReference type="GO" id="GO:0004252">
    <property type="term" value="F:serine-type endopeptidase activity"/>
    <property type="evidence" value="ECO:0007669"/>
    <property type="project" value="UniProtKB-UniRule"/>
</dbReference>